<comment type="similarity">
    <text evidence="5 6">Belongs to the FtsA/MreB family.</text>
</comment>
<evidence type="ECO:0000313" key="7">
    <source>
        <dbReference type="EMBL" id="REI40126.1"/>
    </source>
</evidence>
<accession>A0ABX9KEJ6</accession>
<keyword evidence="1 6" id="KW-0963">Cytoplasm</keyword>
<evidence type="ECO:0000256" key="3">
    <source>
        <dbReference type="ARBA" id="ARBA00022840"/>
    </source>
</evidence>
<keyword evidence="2 6" id="KW-0547">Nucleotide-binding</keyword>
<dbReference type="PANTHER" id="PTHR42749">
    <property type="entry name" value="CELL SHAPE-DETERMINING PROTEIN MREB"/>
    <property type="match status" value="1"/>
</dbReference>
<dbReference type="HAMAP" id="MF_02207">
    <property type="entry name" value="MreB"/>
    <property type="match status" value="1"/>
</dbReference>
<evidence type="ECO:0000256" key="6">
    <source>
        <dbReference type="HAMAP-Rule" id="MF_02207"/>
    </source>
</evidence>
<reference evidence="7 8" key="1">
    <citation type="submission" date="2018-08" db="EMBL/GenBank/DDBJ databases">
        <title>Draft genome sequence of Psychrilyobacter sp. strain SD5 isolated from Black Sea water.</title>
        <authorList>
            <person name="Yadav S."/>
            <person name="Villanueva L."/>
            <person name="Damste J.S.S."/>
        </authorList>
    </citation>
    <scope>NUCLEOTIDE SEQUENCE [LARGE SCALE GENOMIC DNA]</scope>
    <source>
        <strain evidence="7 8">SD5</strain>
    </source>
</reference>
<organism evidence="7 8">
    <name type="scientific">Psychrilyobacter piezotolerans</name>
    <dbReference type="NCBI Taxonomy" id="2293438"/>
    <lineage>
        <taxon>Bacteria</taxon>
        <taxon>Fusobacteriati</taxon>
        <taxon>Fusobacteriota</taxon>
        <taxon>Fusobacteriia</taxon>
        <taxon>Fusobacteriales</taxon>
        <taxon>Fusobacteriaceae</taxon>
        <taxon>Psychrilyobacter</taxon>
    </lineage>
</organism>
<keyword evidence="8" id="KW-1185">Reference proteome</keyword>
<dbReference type="InterPro" id="IPR004753">
    <property type="entry name" value="MreB"/>
</dbReference>
<dbReference type="Proteomes" id="UP000263486">
    <property type="component" value="Unassembled WGS sequence"/>
</dbReference>
<comment type="subcellular location">
    <subcellularLocation>
        <location evidence="6">Cytoplasm</location>
    </subcellularLocation>
    <text evidence="6">Membrane-associated.</text>
</comment>
<keyword evidence="3 6" id="KW-0067">ATP-binding</keyword>
<dbReference type="Gene3D" id="3.30.420.40">
    <property type="match status" value="3"/>
</dbReference>
<dbReference type="PANTHER" id="PTHR42749:SF1">
    <property type="entry name" value="CELL SHAPE-DETERMINING PROTEIN MREB"/>
    <property type="match status" value="1"/>
</dbReference>
<proteinExistence type="inferred from homology"/>
<dbReference type="PRINTS" id="PR01652">
    <property type="entry name" value="SHAPEPROTEIN"/>
</dbReference>
<comment type="function">
    <text evidence="6">Forms membrane-associated dynamic filaments that are essential for cell shape determination. Acts by regulating cell wall synthesis and cell elongation, and thus cell shape. A feedback loop between cell geometry and MreB localization may maintain elongated cell shape by targeting cell wall growth to regions of negative cell wall curvature.</text>
</comment>
<evidence type="ECO:0000256" key="5">
    <source>
        <dbReference type="ARBA" id="ARBA00023458"/>
    </source>
</evidence>
<dbReference type="RefSeq" id="WP_114643175.1">
    <property type="nucleotide sequence ID" value="NZ_JAACIO010000039.1"/>
</dbReference>
<dbReference type="Pfam" id="PF06723">
    <property type="entry name" value="MreB_Mbl"/>
    <property type="match status" value="1"/>
</dbReference>
<evidence type="ECO:0000256" key="1">
    <source>
        <dbReference type="ARBA" id="ARBA00022490"/>
    </source>
</evidence>
<name>A0ABX9KEJ6_9FUSO</name>
<protein>
    <recommendedName>
        <fullName evidence="6">Cell shape-determining protein MreB</fullName>
    </recommendedName>
</protein>
<dbReference type="NCBIfam" id="TIGR00904">
    <property type="entry name" value="mreB"/>
    <property type="match status" value="1"/>
</dbReference>
<keyword evidence="4 6" id="KW-0133">Cell shape</keyword>
<comment type="caution">
    <text evidence="7">The sequence shown here is derived from an EMBL/GenBank/DDBJ whole genome shotgun (WGS) entry which is preliminary data.</text>
</comment>
<comment type="subunit">
    <text evidence="6">Forms polymers.</text>
</comment>
<sequence>MKKKSKFKFNISFPGFKFQKSIGIDLGTANTLVYDKQKEKIVLNEPSVVAVDRETKKVLAVGKEAKDMLGKTPDHIMAVRPLREGVIADYDITEAMIKYFIKKVFGKFNMILPEVMICVPIEVTGVEKRAVLEAAISAGAKRAYLIEEARAAALGAGIDISAPEGNMIVDIGGGSTDIAVISLGGTIVSKSIRIAGNNFDEDIIKYIKRRHNLLIGEKTAEEIKIKIGTAIPLEEDETMIIKGRDLMTGLPKPLEISSSEVLDAIKDSLDAIVTSVKQVLEKTPPELSADIVDKGIVMAGGGSMIRNFPELLAKNTLLNVVLAENALESVVLGAGLALDKLDVLRKIEKAER</sequence>
<evidence type="ECO:0000256" key="2">
    <source>
        <dbReference type="ARBA" id="ARBA00022741"/>
    </source>
</evidence>
<gene>
    <name evidence="6" type="primary">mreB</name>
    <name evidence="7" type="ORF">DYH56_12125</name>
</gene>
<feature type="binding site" evidence="6">
    <location>
        <begin position="221"/>
        <end position="224"/>
    </location>
    <ligand>
        <name>ATP</name>
        <dbReference type="ChEBI" id="CHEBI:30616"/>
    </ligand>
</feature>
<dbReference type="NCBIfam" id="NF010539">
    <property type="entry name" value="PRK13927.1"/>
    <property type="match status" value="1"/>
</dbReference>
<dbReference type="InterPro" id="IPR043129">
    <property type="entry name" value="ATPase_NBD"/>
</dbReference>
<evidence type="ECO:0000313" key="8">
    <source>
        <dbReference type="Proteomes" id="UP000263486"/>
    </source>
</evidence>
<dbReference type="SUPFAM" id="SSF53067">
    <property type="entry name" value="Actin-like ATPase domain"/>
    <property type="match status" value="2"/>
</dbReference>
<dbReference type="CDD" id="cd10225">
    <property type="entry name" value="ASKHA_NBD_MreB-like"/>
    <property type="match status" value="1"/>
</dbReference>
<feature type="binding site" evidence="6">
    <location>
        <begin position="173"/>
        <end position="175"/>
    </location>
    <ligand>
        <name>ATP</name>
        <dbReference type="ChEBI" id="CHEBI:30616"/>
    </ligand>
</feature>
<feature type="binding site" evidence="6">
    <location>
        <begin position="28"/>
        <end position="30"/>
    </location>
    <ligand>
        <name>ATP</name>
        <dbReference type="ChEBI" id="CHEBI:30616"/>
    </ligand>
</feature>
<evidence type="ECO:0000256" key="4">
    <source>
        <dbReference type="ARBA" id="ARBA00022960"/>
    </source>
</evidence>
<dbReference type="InterPro" id="IPR056546">
    <property type="entry name" value="MreB_MamK-like"/>
</dbReference>
<comment type="caution">
    <text evidence="6">Lacks conserved residue(s) required for the propagation of feature annotation.</text>
</comment>
<dbReference type="EMBL" id="QUAJ01000024">
    <property type="protein sequence ID" value="REI40126.1"/>
    <property type="molecule type" value="Genomic_DNA"/>
</dbReference>